<sequence>MLITAGRIFSVTPENIQRSAAWLAEYRRRGEAAPLLPAELRPTSLSEAFAIQQWLFIELDWPVVGWKAGLPAPDKWVLAPIANLQQGELCLFEQQSEQYSIEPELAFLLATDLPARAEPYSEAEVKAAIGATHLALELIIRPYRADAGVEFLDQLAAGLFNQGLYIGPVVAEHGVPEKFELVLEYSGQQQRLEAQHPNQDPLLPLYWLVNNLSSQGIGLKQGEWVITGSYAGVVQVPSDTELKLQFGSFGHINTQCSHRAMIS</sequence>
<proteinExistence type="predicted"/>
<name>A0A5C8LP75_9GAMM</name>
<dbReference type="Gene3D" id="3.90.850.10">
    <property type="entry name" value="Fumarylacetoacetase-like, C-terminal domain"/>
    <property type="match status" value="1"/>
</dbReference>
<dbReference type="PANTHER" id="PTHR30143:SF0">
    <property type="entry name" value="2-KETO-4-PENTENOATE HYDRATASE"/>
    <property type="match status" value="1"/>
</dbReference>
<dbReference type="Proteomes" id="UP000321814">
    <property type="component" value="Unassembled WGS sequence"/>
</dbReference>
<protein>
    <recommendedName>
        <fullName evidence="2">Fumarylacetoacetase-like C-terminal domain-containing protein</fullName>
    </recommendedName>
</protein>
<dbReference type="EMBL" id="VRLR01000011">
    <property type="protein sequence ID" value="TXK79156.1"/>
    <property type="molecule type" value="Genomic_DNA"/>
</dbReference>
<dbReference type="AlphaFoldDB" id="A0A5C8LP75"/>
<keyword evidence="4" id="KW-1185">Reference proteome</keyword>
<feature type="domain" description="Fumarylacetoacetase-like C-terminal" evidence="2">
    <location>
        <begin position="91"/>
        <end position="247"/>
    </location>
</feature>
<dbReference type="InterPro" id="IPR036663">
    <property type="entry name" value="Fumarylacetoacetase_C_sf"/>
</dbReference>
<comment type="caution">
    <text evidence="3">The sequence shown here is derived from an EMBL/GenBank/DDBJ whole genome shotgun (WGS) entry which is preliminary data.</text>
</comment>
<dbReference type="InterPro" id="IPR050772">
    <property type="entry name" value="Hydratase-Decarb/MhpD_sf"/>
</dbReference>
<dbReference type="OrthoDB" id="9792137at2"/>
<dbReference type="SUPFAM" id="SSF56529">
    <property type="entry name" value="FAH"/>
    <property type="match status" value="1"/>
</dbReference>
<keyword evidence="1" id="KW-0456">Lyase</keyword>
<gene>
    <name evidence="3" type="ORF">FU839_14760</name>
</gene>
<evidence type="ECO:0000259" key="2">
    <source>
        <dbReference type="Pfam" id="PF01557"/>
    </source>
</evidence>
<dbReference type="PANTHER" id="PTHR30143">
    <property type="entry name" value="ACID HYDRATASE"/>
    <property type="match status" value="1"/>
</dbReference>
<evidence type="ECO:0000256" key="1">
    <source>
        <dbReference type="ARBA" id="ARBA00023239"/>
    </source>
</evidence>
<dbReference type="GO" id="GO:0005737">
    <property type="term" value="C:cytoplasm"/>
    <property type="evidence" value="ECO:0007669"/>
    <property type="project" value="TreeGrafter"/>
</dbReference>
<reference evidence="3 4" key="1">
    <citation type="submission" date="2019-08" db="EMBL/GenBank/DDBJ databases">
        <title>Draft genome analysis of Rheinheimera tangshanensis isolated from the roots of fresh rice plants (Oryza sativa).</title>
        <authorList>
            <person name="Yu Q."/>
            <person name="Qi Y."/>
            <person name="Zhang H."/>
            <person name="Pu J."/>
        </authorList>
    </citation>
    <scope>NUCLEOTIDE SEQUENCE [LARGE SCALE GENOMIC DNA]</scope>
    <source>
        <strain evidence="3 4">JA3-B52</strain>
    </source>
</reference>
<accession>A0A5C8LP75</accession>
<dbReference type="GO" id="GO:0008684">
    <property type="term" value="F:2-oxopent-4-enoate hydratase activity"/>
    <property type="evidence" value="ECO:0007669"/>
    <property type="project" value="TreeGrafter"/>
</dbReference>
<evidence type="ECO:0000313" key="4">
    <source>
        <dbReference type="Proteomes" id="UP000321814"/>
    </source>
</evidence>
<dbReference type="InterPro" id="IPR011234">
    <property type="entry name" value="Fumarylacetoacetase-like_C"/>
</dbReference>
<organism evidence="3 4">
    <name type="scientific">Rheinheimera tangshanensis</name>
    <dbReference type="NCBI Taxonomy" id="400153"/>
    <lineage>
        <taxon>Bacteria</taxon>
        <taxon>Pseudomonadati</taxon>
        <taxon>Pseudomonadota</taxon>
        <taxon>Gammaproteobacteria</taxon>
        <taxon>Chromatiales</taxon>
        <taxon>Chromatiaceae</taxon>
        <taxon>Rheinheimera</taxon>
    </lineage>
</organism>
<evidence type="ECO:0000313" key="3">
    <source>
        <dbReference type="EMBL" id="TXK79156.1"/>
    </source>
</evidence>
<dbReference type="Pfam" id="PF01557">
    <property type="entry name" value="FAA_hydrolase"/>
    <property type="match status" value="1"/>
</dbReference>